<gene>
    <name evidence="10" type="ORF">METZ01_LOCUS61988</name>
</gene>
<dbReference type="GO" id="GO:0055085">
    <property type="term" value="P:transmembrane transport"/>
    <property type="evidence" value="ECO:0007669"/>
    <property type="project" value="InterPro"/>
</dbReference>
<evidence type="ECO:0000256" key="5">
    <source>
        <dbReference type="ARBA" id="ARBA00022692"/>
    </source>
</evidence>
<dbReference type="Gene3D" id="1.10.3720.10">
    <property type="entry name" value="MetI-like"/>
    <property type="match status" value="1"/>
</dbReference>
<evidence type="ECO:0000256" key="4">
    <source>
        <dbReference type="ARBA" id="ARBA00022475"/>
    </source>
</evidence>
<protein>
    <recommendedName>
        <fullName evidence="9">ABC transmembrane type-1 domain-containing protein</fullName>
    </recommendedName>
</protein>
<keyword evidence="5 8" id="KW-0812">Transmembrane</keyword>
<keyword evidence="3" id="KW-0813">Transport</keyword>
<dbReference type="PANTHER" id="PTHR42929:SF5">
    <property type="entry name" value="ABC TRANSPORTER PERMEASE PROTEIN"/>
    <property type="match status" value="1"/>
</dbReference>
<dbReference type="PANTHER" id="PTHR42929">
    <property type="entry name" value="INNER MEMBRANE ABC TRANSPORTER PERMEASE PROTEIN YDCU-RELATED-RELATED"/>
    <property type="match status" value="1"/>
</dbReference>
<dbReference type="EMBL" id="UINC01003773">
    <property type="protein sequence ID" value="SVA09134.1"/>
    <property type="molecule type" value="Genomic_DNA"/>
</dbReference>
<dbReference type="InterPro" id="IPR000515">
    <property type="entry name" value="MetI-like"/>
</dbReference>
<keyword evidence="4" id="KW-1003">Cell membrane</keyword>
<evidence type="ECO:0000256" key="6">
    <source>
        <dbReference type="ARBA" id="ARBA00022989"/>
    </source>
</evidence>
<comment type="similarity">
    <text evidence="2">Belongs to the binding-protein-dependent transport system permease family. CysTW subfamily.</text>
</comment>
<evidence type="ECO:0000256" key="8">
    <source>
        <dbReference type="SAM" id="Phobius"/>
    </source>
</evidence>
<sequence length="418" mass="47795">MNANAQNRIYTTDGIPLEVSLKKVERRNKLKAFFLVAPLLIFLLVIYIFPILNLLTRSVDNRLISELLPRTYIALQDWDGTELPSEEIYKTFFIDLDIAHKAKISGKVSTRLNYTKNGYKSLINKTRRKLKKFEDGNYKEQFIKIHKKWADVEYWQAMKQAMPKLSFDKYLNSFDLETSFDGKIVQKPEDRRVHRMLWLRTLYVALGVTICCLFLAYPISHLLATLPLRYSNLLMICVLLPFWTSLLVRTSSWMILLQSQGVVNDVLVYFNFVDDKNRLELMYNMNGTFIAMTQILLPFMVLPLYSVMKNIPPSLMRAGSSLGGTPFVSFRKIYFPLTLPGIGAGSLLVFIIAIGYYITPALVGGASGTLISNKIAYHMKDTLDWAMASAMGSILLVSVLLIYWVYNKIVGIDNIKLG</sequence>
<dbReference type="CDD" id="cd06261">
    <property type="entry name" value="TM_PBP2"/>
    <property type="match status" value="1"/>
</dbReference>
<evidence type="ECO:0000259" key="9">
    <source>
        <dbReference type="PROSITE" id="PS50928"/>
    </source>
</evidence>
<dbReference type="SUPFAM" id="SSF161098">
    <property type="entry name" value="MetI-like"/>
    <property type="match status" value="1"/>
</dbReference>
<evidence type="ECO:0000256" key="2">
    <source>
        <dbReference type="ARBA" id="ARBA00007069"/>
    </source>
</evidence>
<evidence type="ECO:0000256" key="1">
    <source>
        <dbReference type="ARBA" id="ARBA00004651"/>
    </source>
</evidence>
<evidence type="ECO:0000256" key="3">
    <source>
        <dbReference type="ARBA" id="ARBA00022448"/>
    </source>
</evidence>
<feature type="transmembrane region" description="Helical" evidence="8">
    <location>
        <begin position="385"/>
        <end position="406"/>
    </location>
</feature>
<feature type="transmembrane region" description="Helical" evidence="8">
    <location>
        <begin position="32"/>
        <end position="55"/>
    </location>
</feature>
<feature type="domain" description="ABC transmembrane type-1" evidence="9">
    <location>
        <begin position="198"/>
        <end position="406"/>
    </location>
</feature>
<feature type="transmembrane region" description="Helical" evidence="8">
    <location>
        <begin position="333"/>
        <end position="358"/>
    </location>
</feature>
<feature type="transmembrane region" description="Helical" evidence="8">
    <location>
        <begin position="229"/>
        <end position="248"/>
    </location>
</feature>
<keyword evidence="7 8" id="KW-0472">Membrane</keyword>
<evidence type="ECO:0000313" key="10">
    <source>
        <dbReference type="EMBL" id="SVA09134.1"/>
    </source>
</evidence>
<comment type="subcellular location">
    <subcellularLocation>
        <location evidence="1">Cell membrane</location>
        <topology evidence="1">Multi-pass membrane protein</topology>
    </subcellularLocation>
</comment>
<reference evidence="10" key="1">
    <citation type="submission" date="2018-05" db="EMBL/GenBank/DDBJ databases">
        <authorList>
            <person name="Lanie J.A."/>
            <person name="Ng W.-L."/>
            <person name="Kazmierczak K.M."/>
            <person name="Andrzejewski T.M."/>
            <person name="Davidsen T.M."/>
            <person name="Wayne K.J."/>
            <person name="Tettelin H."/>
            <person name="Glass J.I."/>
            <person name="Rusch D."/>
            <person name="Podicherti R."/>
            <person name="Tsui H.-C.T."/>
            <person name="Winkler M.E."/>
        </authorList>
    </citation>
    <scope>NUCLEOTIDE SEQUENCE</scope>
</reference>
<dbReference type="InterPro" id="IPR035906">
    <property type="entry name" value="MetI-like_sf"/>
</dbReference>
<dbReference type="AlphaFoldDB" id="A0A381T0D1"/>
<dbReference type="Pfam" id="PF00528">
    <property type="entry name" value="BPD_transp_1"/>
    <property type="match status" value="1"/>
</dbReference>
<feature type="transmembrane region" description="Helical" evidence="8">
    <location>
        <begin position="197"/>
        <end position="217"/>
    </location>
</feature>
<evidence type="ECO:0000256" key="7">
    <source>
        <dbReference type="ARBA" id="ARBA00023136"/>
    </source>
</evidence>
<name>A0A381T0D1_9ZZZZ</name>
<dbReference type="PROSITE" id="PS50928">
    <property type="entry name" value="ABC_TM1"/>
    <property type="match status" value="1"/>
</dbReference>
<keyword evidence="6 8" id="KW-1133">Transmembrane helix</keyword>
<dbReference type="GO" id="GO:0005886">
    <property type="term" value="C:plasma membrane"/>
    <property type="evidence" value="ECO:0007669"/>
    <property type="project" value="UniProtKB-SubCell"/>
</dbReference>
<proteinExistence type="inferred from homology"/>
<accession>A0A381T0D1</accession>
<feature type="transmembrane region" description="Helical" evidence="8">
    <location>
        <begin position="285"/>
        <end position="307"/>
    </location>
</feature>
<organism evidence="10">
    <name type="scientific">marine metagenome</name>
    <dbReference type="NCBI Taxonomy" id="408172"/>
    <lineage>
        <taxon>unclassified sequences</taxon>
        <taxon>metagenomes</taxon>
        <taxon>ecological metagenomes</taxon>
    </lineage>
</organism>